<accession>A0AB36S8L0</accession>
<protein>
    <recommendedName>
        <fullName evidence="3">Phage protein</fullName>
    </recommendedName>
</protein>
<gene>
    <name evidence="1" type="ORF">CRM96_09195</name>
</gene>
<name>A0AB36S8L0_9ENTE</name>
<comment type="caution">
    <text evidence="1">The sequence shown here is derived from an EMBL/GenBank/DDBJ whole genome shotgun (WGS) entry which is preliminary data.</text>
</comment>
<evidence type="ECO:0000313" key="2">
    <source>
        <dbReference type="Proteomes" id="UP000220669"/>
    </source>
</evidence>
<reference evidence="1 2" key="1">
    <citation type="submission" date="2017-09" db="EMBL/GenBank/DDBJ databases">
        <title>FDA dAtabase for Regulatory Grade micrObial Sequences (FDA-ARGOS): Supporting development and validation of Infectious Disease Dx tests.</title>
        <authorList>
            <person name="Minogue T."/>
            <person name="Wolcott M."/>
            <person name="Wasieloski L."/>
            <person name="Aguilar W."/>
            <person name="Moore D."/>
            <person name="Tallon L.J."/>
            <person name="Sadzewicz L."/>
            <person name="Ott S."/>
            <person name="Zhao X."/>
            <person name="Nagaraj S."/>
            <person name="Vavikolanu K."/>
            <person name="Aluvathingal J."/>
            <person name="Nadendla S."/>
            <person name="Sichtig H."/>
        </authorList>
    </citation>
    <scope>NUCLEOTIDE SEQUENCE [LARGE SCALE GENOMIC DNA]</scope>
    <source>
        <strain evidence="1 2">FDAARGOS_396</strain>
    </source>
</reference>
<dbReference type="Proteomes" id="UP000220669">
    <property type="component" value="Unassembled WGS sequence"/>
</dbReference>
<sequence>MKKISIETLKKIIAESKNDLTVDELLARANIGEDDIDWEDYEVLREWTSVLVNEALDAILMRSAFCAEEDSK</sequence>
<organism evidence="1 2">
    <name type="scientific">Enterococcus durans</name>
    <dbReference type="NCBI Taxonomy" id="53345"/>
    <lineage>
        <taxon>Bacteria</taxon>
        <taxon>Bacillati</taxon>
        <taxon>Bacillota</taxon>
        <taxon>Bacilli</taxon>
        <taxon>Lactobacillales</taxon>
        <taxon>Enterococcaceae</taxon>
        <taxon>Enterococcus</taxon>
    </lineage>
</organism>
<proteinExistence type="predicted"/>
<dbReference type="EMBL" id="PDEB01000004">
    <property type="protein sequence ID" value="PEH45175.1"/>
    <property type="molecule type" value="Genomic_DNA"/>
</dbReference>
<dbReference type="RefSeq" id="WP_016252629.1">
    <property type="nucleotide sequence ID" value="NZ_PDEB01000004.1"/>
</dbReference>
<evidence type="ECO:0000313" key="1">
    <source>
        <dbReference type="EMBL" id="PEH45175.1"/>
    </source>
</evidence>
<evidence type="ECO:0008006" key="3">
    <source>
        <dbReference type="Google" id="ProtNLM"/>
    </source>
</evidence>
<dbReference type="AlphaFoldDB" id="A0AB36S8L0"/>